<dbReference type="EMBL" id="AZIL01000609">
    <property type="protein sequence ID" value="EWM26693.1"/>
    <property type="molecule type" value="Genomic_DNA"/>
</dbReference>
<feature type="compositionally biased region" description="Basic and acidic residues" evidence="1">
    <location>
        <begin position="1"/>
        <end position="41"/>
    </location>
</feature>
<dbReference type="InterPro" id="IPR006861">
    <property type="entry name" value="HABP4_PAIRBP1-bd"/>
</dbReference>
<keyword evidence="4" id="KW-1185">Reference proteome</keyword>
<organism evidence="3 4">
    <name type="scientific">Nannochloropsis gaditana</name>
    <dbReference type="NCBI Taxonomy" id="72520"/>
    <lineage>
        <taxon>Eukaryota</taxon>
        <taxon>Sar</taxon>
        <taxon>Stramenopiles</taxon>
        <taxon>Ochrophyta</taxon>
        <taxon>Eustigmatophyceae</taxon>
        <taxon>Eustigmatales</taxon>
        <taxon>Monodopsidaceae</taxon>
        <taxon>Nannochloropsis</taxon>
    </lineage>
</organism>
<feature type="region of interest" description="Disordered" evidence="1">
    <location>
        <begin position="1"/>
        <end position="51"/>
    </location>
</feature>
<accession>W7TT37</accession>
<evidence type="ECO:0000313" key="3">
    <source>
        <dbReference type="EMBL" id="EWM26693.1"/>
    </source>
</evidence>
<dbReference type="Pfam" id="PF04774">
    <property type="entry name" value="HABP4_PAI-RBP1"/>
    <property type="match status" value="1"/>
</dbReference>
<evidence type="ECO:0000256" key="1">
    <source>
        <dbReference type="SAM" id="MobiDB-lite"/>
    </source>
</evidence>
<evidence type="ECO:0000259" key="2">
    <source>
        <dbReference type="Pfam" id="PF04774"/>
    </source>
</evidence>
<sequence>MDQQGKEIHDPHDKKAHTRPDVARGRQFERRSGTGREETQKKGGAGKANWGNELEVRARRGYVPLVCIRMRSIIAGLCMKSKAWLQECSSPRKVCGGWRL</sequence>
<proteinExistence type="predicted"/>
<comment type="caution">
    <text evidence="3">The sequence shown here is derived from an EMBL/GenBank/DDBJ whole genome shotgun (WGS) entry which is preliminary data.</text>
</comment>
<feature type="domain" description="Hyaluronan/mRNA-binding protein" evidence="2">
    <location>
        <begin position="26"/>
        <end position="53"/>
    </location>
</feature>
<protein>
    <submittedName>
        <fullName evidence="3">Hyaluronan/mRNA-binding protein</fullName>
    </submittedName>
</protein>
<dbReference type="OrthoDB" id="10393874at2759"/>
<dbReference type="Proteomes" id="UP000019335">
    <property type="component" value="Chromosome 8"/>
</dbReference>
<name>W7TT37_9STRA</name>
<evidence type="ECO:0000313" key="4">
    <source>
        <dbReference type="Proteomes" id="UP000019335"/>
    </source>
</evidence>
<dbReference type="AlphaFoldDB" id="W7TT37"/>
<reference evidence="3 4" key="1">
    <citation type="journal article" date="2014" name="Mol. Plant">
        <title>Chromosome Scale Genome Assembly and Transcriptome Profiling of Nannochloropsis gaditana in Nitrogen Depletion.</title>
        <authorList>
            <person name="Corteggiani Carpinelli E."/>
            <person name="Telatin A."/>
            <person name="Vitulo N."/>
            <person name="Forcato C."/>
            <person name="D'Angelo M."/>
            <person name="Schiavon R."/>
            <person name="Vezzi A."/>
            <person name="Giacometti G.M."/>
            <person name="Morosinotto T."/>
            <person name="Valle G."/>
        </authorList>
    </citation>
    <scope>NUCLEOTIDE SEQUENCE [LARGE SCALE GENOMIC DNA]</scope>
    <source>
        <strain evidence="3 4">B-31</strain>
    </source>
</reference>
<gene>
    <name evidence="3" type="ORF">Naga_100001g225</name>
</gene>